<dbReference type="EMBL" id="HBUF01001721">
    <property type="protein sequence ID" value="CAG6606001.1"/>
    <property type="molecule type" value="Transcribed_RNA"/>
</dbReference>
<dbReference type="PANTHER" id="PTHR21284:SF12">
    <property type="entry name" value="EG:80H7.2 PROTEIN"/>
    <property type="match status" value="1"/>
</dbReference>
<proteinExistence type="predicted"/>
<feature type="transmembrane region" description="Helical" evidence="5">
    <location>
        <begin position="30"/>
        <end position="49"/>
    </location>
</feature>
<comment type="subcellular location">
    <subcellularLocation>
        <location evidence="1">Membrane</location>
        <topology evidence="1">Multi-pass membrane protein</topology>
    </subcellularLocation>
</comment>
<dbReference type="GO" id="GO:0035151">
    <property type="term" value="P:regulation of tube size, open tracheal system"/>
    <property type="evidence" value="ECO:0007669"/>
    <property type="project" value="TreeGrafter"/>
</dbReference>
<dbReference type="GO" id="GO:0019991">
    <property type="term" value="P:septate junction assembly"/>
    <property type="evidence" value="ECO:0007669"/>
    <property type="project" value="TreeGrafter"/>
</dbReference>
<dbReference type="EMBL" id="HBUF01001722">
    <property type="protein sequence ID" value="CAG6606005.1"/>
    <property type="molecule type" value="Transcribed_RNA"/>
</dbReference>
<dbReference type="GO" id="GO:0005918">
    <property type="term" value="C:septate junction"/>
    <property type="evidence" value="ECO:0007669"/>
    <property type="project" value="TreeGrafter"/>
</dbReference>
<feature type="transmembrane region" description="Helical" evidence="5">
    <location>
        <begin position="188"/>
        <end position="208"/>
    </location>
</feature>
<name>A0A8D8PLN0_9HEMI</name>
<dbReference type="Gene3D" id="1.20.140.150">
    <property type="match status" value="1"/>
</dbReference>
<evidence type="ECO:0000256" key="3">
    <source>
        <dbReference type="ARBA" id="ARBA00022989"/>
    </source>
</evidence>
<evidence type="ECO:0000256" key="5">
    <source>
        <dbReference type="SAM" id="Phobius"/>
    </source>
</evidence>
<evidence type="ECO:0000256" key="1">
    <source>
        <dbReference type="ARBA" id="ARBA00004141"/>
    </source>
</evidence>
<dbReference type="EMBL" id="HBUF01212731">
    <property type="protein sequence ID" value="CAG6666042.1"/>
    <property type="molecule type" value="Transcribed_RNA"/>
</dbReference>
<evidence type="ECO:0000256" key="2">
    <source>
        <dbReference type="ARBA" id="ARBA00022692"/>
    </source>
</evidence>
<dbReference type="EMBL" id="HBUF01001725">
    <property type="protein sequence ID" value="CAG6606017.1"/>
    <property type="molecule type" value="Transcribed_RNA"/>
</dbReference>
<dbReference type="EMBL" id="HBUF01001726">
    <property type="protein sequence ID" value="CAG6606021.1"/>
    <property type="molecule type" value="Transcribed_RNA"/>
</dbReference>
<sequence length="241" mass="28421">MTSSNGGSKMTSDSKLDYPKASESLVRGGLYTYAAGLFLLIAFISPYWISSYDDAFSEFKNMGMWQYCFDGFRYPYYQFDKRFTGCYGIYSSEYYVIREWLLPGWLLFIQMCVTLAFIFSFSAQIILGGIVTRYPLQLVLMYEYLLTMVSFALTAASAVLLMFAVLLFPLNCWRRDWLLYPLYNHLSFSYYLALISFFVHAWAAWVLYKESKRAWEHRKESRNLVMQMYPQHDRHHGFNGY</sequence>
<keyword evidence="3 5" id="KW-1133">Transmembrane helix</keyword>
<dbReference type="EMBL" id="HBUF01212730">
    <property type="protein sequence ID" value="CAG6666041.1"/>
    <property type="molecule type" value="Transcribed_RNA"/>
</dbReference>
<keyword evidence="2 5" id="KW-0812">Transmembrane</keyword>
<feature type="transmembrane region" description="Helical" evidence="5">
    <location>
        <begin position="105"/>
        <end position="132"/>
    </location>
</feature>
<dbReference type="AlphaFoldDB" id="A0A8D8PLN0"/>
<dbReference type="EMBL" id="HBUF01001723">
    <property type="protein sequence ID" value="CAG6606009.1"/>
    <property type="molecule type" value="Transcribed_RNA"/>
</dbReference>
<dbReference type="EMBL" id="HBUF01541042">
    <property type="protein sequence ID" value="CAG6755087.1"/>
    <property type="molecule type" value="Transcribed_RNA"/>
</dbReference>
<organism evidence="6">
    <name type="scientific">Cacopsylla melanoneura</name>
    <dbReference type="NCBI Taxonomy" id="428564"/>
    <lineage>
        <taxon>Eukaryota</taxon>
        <taxon>Metazoa</taxon>
        <taxon>Ecdysozoa</taxon>
        <taxon>Arthropoda</taxon>
        <taxon>Hexapoda</taxon>
        <taxon>Insecta</taxon>
        <taxon>Pterygota</taxon>
        <taxon>Neoptera</taxon>
        <taxon>Paraneoptera</taxon>
        <taxon>Hemiptera</taxon>
        <taxon>Sternorrhyncha</taxon>
        <taxon>Psylloidea</taxon>
        <taxon>Psyllidae</taxon>
        <taxon>Psyllinae</taxon>
        <taxon>Cacopsylla</taxon>
    </lineage>
</organism>
<keyword evidence="4 5" id="KW-0472">Membrane</keyword>
<evidence type="ECO:0000313" key="6">
    <source>
        <dbReference type="EMBL" id="CAG6606025.1"/>
    </source>
</evidence>
<protein>
    <recommendedName>
        <fullName evidence="7">Protein with signal anchor</fullName>
    </recommendedName>
</protein>
<dbReference type="EMBL" id="HBUF01001720">
    <property type="protein sequence ID" value="CAG6605997.1"/>
    <property type="molecule type" value="Transcribed_RNA"/>
</dbReference>
<dbReference type="GO" id="GO:0016020">
    <property type="term" value="C:membrane"/>
    <property type="evidence" value="ECO:0007669"/>
    <property type="project" value="UniProtKB-SubCell"/>
</dbReference>
<dbReference type="EMBL" id="HBUF01001727">
    <property type="protein sequence ID" value="CAG6606025.1"/>
    <property type="molecule type" value="Transcribed_RNA"/>
</dbReference>
<evidence type="ECO:0008006" key="7">
    <source>
        <dbReference type="Google" id="ProtNLM"/>
    </source>
</evidence>
<dbReference type="InterPro" id="IPR004031">
    <property type="entry name" value="PMP22/EMP/MP20/Claudin"/>
</dbReference>
<dbReference type="EMBL" id="HBUF01001724">
    <property type="protein sequence ID" value="CAG6606013.1"/>
    <property type="molecule type" value="Transcribed_RNA"/>
</dbReference>
<feature type="transmembrane region" description="Helical" evidence="5">
    <location>
        <begin position="144"/>
        <end position="168"/>
    </location>
</feature>
<evidence type="ECO:0000256" key="4">
    <source>
        <dbReference type="ARBA" id="ARBA00023136"/>
    </source>
</evidence>
<accession>A0A8D8PLN0</accession>
<dbReference type="PANTHER" id="PTHR21284">
    <property type="entry name" value="EG:80H7.2 PROTEIN"/>
    <property type="match status" value="1"/>
</dbReference>
<reference evidence="6" key="1">
    <citation type="submission" date="2021-05" db="EMBL/GenBank/DDBJ databases">
        <authorList>
            <person name="Alioto T."/>
            <person name="Alioto T."/>
            <person name="Gomez Garrido J."/>
        </authorList>
    </citation>
    <scope>NUCLEOTIDE SEQUENCE</scope>
</reference>
<dbReference type="Pfam" id="PF13903">
    <property type="entry name" value="Claudin_2"/>
    <property type="match status" value="1"/>
</dbReference>
<dbReference type="EMBL" id="HBUF01541041">
    <property type="protein sequence ID" value="CAG6755086.1"/>
    <property type="molecule type" value="Transcribed_RNA"/>
</dbReference>